<gene>
    <name evidence="1" type="ORF">NCTC11421_01508</name>
</gene>
<accession>A0A378VWI4</accession>
<proteinExistence type="predicted"/>
<name>A0A378VWI4_NEIGO</name>
<sequence length="76" mass="8841">MSGYVGIRQFSFRRFLRQYGSFRTFLGSLSHLADDKVEISSYLILTLLHLGHSLIQPCKIREEFVYFDTGLYIVCS</sequence>
<dbReference type="EMBL" id="UGRI01000001">
    <property type="protein sequence ID" value="SUA21536.1"/>
    <property type="molecule type" value="Genomic_DNA"/>
</dbReference>
<protein>
    <submittedName>
        <fullName evidence="1">Uncharacterized protein</fullName>
    </submittedName>
</protein>
<dbReference type="AlphaFoldDB" id="A0A378VWI4"/>
<evidence type="ECO:0000313" key="1">
    <source>
        <dbReference type="EMBL" id="SUA21536.1"/>
    </source>
</evidence>
<reference evidence="1" key="1">
    <citation type="submission" date="2018-06" db="EMBL/GenBank/DDBJ databases">
        <authorList>
            <consortium name="Pathogen Informatics"/>
            <person name="Doyle S."/>
        </authorList>
    </citation>
    <scope>NUCLEOTIDE SEQUENCE [LARGE SCALE GENOMIC DNA]</scope>
    <source>
        <strain evidence="1">NCTC11421</strain>
    </source>
</reference>
<organism evidence="1">
    <name type="scientific">Neisseria gonorrhoeae</name>
    <dbReference type="NCBI Taxonomy" id="485"/>
    <lineage>
        <taxon>Bacteria</taxon>
        <taxon>Pseudomonadati</taxon>
        <taxon>Pseudomonadota</taxon>
        <taxon>Betaproteobacteria</taxon>
        <taxon>Neisseriales</taxon>
        <taxon>Neisseriaceae</taxon>
        <taxon>Neisseria</taxon>
    </lineage>
</organism>